<proteinExistence type="predicted"/>
<evidence type="ECO:0000313" key="4">
    <source>
        <dbReference type="Proteomes" id="UP000198949"/>
    </source>
</evidence>
<sequence>MTDEHLSKYSGHTHAYSHDITPVIALNGTLVTVSVDRDGVLWTCDLTGGPCVQRPLELDRAGPEDEWYYEVGEWCEDDDTDEDPGGGGLRPRVEVDPSDLAVQLTVAHLDGRPVVLTGGARFDLSHPDFEAAGGAVRVWDLATGRKVGATITGHELGVTALTTVASDQGLISVSSSEEGRLVARNLSRGGKPVARIQGSYNGGMGAGLVKGRPVAVTGGHDNFAQAWDLLSGEPIGKPLTGIDPMVREIALTEIDGEAVVVASGGGSSDCALHLWSLDAQERIGPRLTGHDNTIGSLGTAAIAGRSIALTSSSDGLRRWDLARGEQLGEVLAGHSLTMITEVEGVPTAVISSNDAIRLWDLAALIA</sequence>
<evidence type="ECO:0000256" key="1">
    <source>
        <dbReference type="ARBA" id="ARBA00022574"/>
    </source>
</evidence>
<organism evidence="3 4">
    <name type="scientific">Glycomyces harbinensis</name>
    <dbReference type="NCBI Taxonomy" id="58114"/>
    <lineage>
        <taxon>Bacteria</taxon>
        <taxon>Bacillati</taxon>
        <taxon>Actinomycetota</taxon>
        <taxon>Actinomycetes</taxon>
        <taxon>Glycomycetales</taxon>
        <taxon>Glycomycetaceae</taxon>
        <taxon>Glycomyces</taxon>
    </lineage>
</organism>
<dbReference type="PANTHER" id="PTHR22847">
    <property type="entry name" value="WD40 REPEAT PROTEIN"/>
    <property type="match status" value="1"/>
</dbReference>
<dbReference type="InterPro" id="IPR015943">
    <property type="entry name" value="WD40/YVTN_repeat-like_dom_sf"/>
</dbReference>
<dbReference type="STRING" id="58114.SAMN05216270_11679"/>
<name>A0A1G7BCN7_9ACTN</name>
<accession>A0A1G7BCN7</accession>
<keyword evidence="4" id="KW-1185">Reference proteome</keyword>
<evidence type="ECO:0000256" key="2">
    <source>
        <dbReference type="ARBA" id="ARBA00022737"/>
    </source>
</evidence>
<keyword evidence="1" id="KW-0853">WD repeat</keyword>
<protein>
    <submittedName>
        <fullName evidence="3">WD40 repeat</fullName>
    </submittedName>
</protein>
<dbReference type="Gene3D" id="2.130.10.10">
    <property type="entry name" value="YVTN repeat-like/Quinoprotein amine dehydrogenase"/>
    <property type="match status" value="1"/>
</dbReference>
<dbReference type="AlphaFoldDB" id="A0A1G7BCN7"/>
<dbReference type="OrthoDB" id="218695at2"/>
<gene>
    <name evidence="3" type="ORF">SAMN05216270_11679</name>
</gene>
<evidence type="ECO:0000313" key="3">
    <source>
        <dbReference type="EMBL" id="SDE24819.1"/>
    </source>
</evidence>
<dbReference type="Proteomes" id="UP000198949">
    <property type="component" value="Unassembled WGS sequence"/>
</dbReference>
<dbReference type="EMBL" id="FNAD01000016">
    <property type="protein sequence ID" value="SDE24819.1"/>
    <property type="molecule type" value="Genomic_DNA"/>
</dbReference>
<reference evidence="4" key="1">
    <citation type="submission" date="2016-10" db="EMBL/GenBank/DDBJ databases">
        <authorList>
            <person name="Varghese N."/>
            <person name="Submissions S."/>
        </authorList>
    </citation>
    <scope>NUCLEOTIDE SEQUENCE [LARGE SCALE GENOMIC DNA]</scope>
    <source>
        <strain evidence="4">CGMCC 4.3516</strain>
    </source>
</reference>
<dbReference type="InterPro" id="IPR036322">
    <property type="entry name" value="WD40_repeat_dom_sf"/>
</dbReference>
<dbReference type="PANTHER" id="PTHR22847:SF637">
    <property type="entry name" value="WD REPEAT DOMAIN 5B"/>
    <property type="match status" value="1"/>
</dbReference>
<dbReference type="SUPFAM" id="SSF50978">
    <property type="entry name" value="WD40 repeat-like"/>
    <property type="match status" value="1"/>
</dbReference>
<dbReference type="RefSeq" id="WP_091039635.1">
    <property type="nucleotide sequence ID" value="NZ_FNAD01000016.1"/>
</dbReference>
<keyword evidence="2" id="KW-0677">Repeat</keyword>